<accession>A0A165TQP8</accession>
<evidence type="ECO:0000313" key="2">
    <source>
        <dbReference type="EMBL" id="KZT73800.1"/>
    </source>
</evidence>
<keyword evidence="3" id="KW-1185">Reference proteome</keyword>
<organism evidence="2 3">
    <name type="scientific">Daedalea quercina L-15889</name>
    <dbReference type="NCBI Taxonomy" id="1314783"/>
    <lineage>
        <taxon>Eukaryota</taxon>
        <taxon>Fungi</taxon>
        <taxon>Dikarya</taxon>
        <taxon>Basidiomycota</taxon>
        <taxon>Agaricomycotina</taxon>
        <taxon>Agaricomycetes</taxon>
        <taxon>Polyporales</taxon>
        <taxon>Fomitopsis</taxon>
    </lineage>
</organism>
<name>A0A165TQP8_9APHY</name>
<dbReference type="AlphaFoldDB" id="A0A165TQP8"/>
<sequence length="565" mass="62624">MSQNEQQAAPLARVPTPSTLVGNPYLAPRDGRCLINDLPTELLAQIFVLGANMDDPIDEDEEIDEDSVDSEIEEDEDKDGDEEGDDDDEKPPFEVTVSHVCKLWRDVAINTPTLWSGLDFSEGLPYTKSAVYLGRSKGAPLDISIDVTKDEEDEETNLNDPVPALAELMVCSDELEAILKLIIPHVSHWRSLELMVSEYVLMHSALLQMGACACAPMLEVLQLYHYEDSEEGEETFTPPKFKQQDFVLFHGHAPKLTHVALWGVHLDWAASTFLSGLVELELAYHAKDVRPPFRDFARILRDSPEIETLTLCQSGPVGGPVEWLESVLGPDAMQTGEPSEPEACTTLALPSLKNLVVAFLEPEYSKHLVERLALPSLASLAIDLEEADGTALLQTLTRPSPTTGKSVLGGLQALKIAGVQCEEGTVIADAYAALTNLTALNLNFDFVSTRWYDALIVQWESVASSSKDPLLPKLDSLTTTGLPGKDVRKLIEVRMAMGRPLKQVFMNQDDDLEDEDEEWIKKNVDEFEYFEGSDEENMEIDGIDIDLLEEEEGGHEQDGDEWEDV</sequence>
<feature type="compositionally biased region" description="Acidic residues" evidence="1">
    <location>
        <begin position="55"/>
        <end position="89"/>
    </location>
</feature>
<dbReference type="Proteomes" id="UP000076727">
    <property type="component" value="Unassembled WGS sequence"/>
</dbReference>
<evidence type="ECO:0000313" key="3">
    <source>
        <dbReference type="Proteomes" id="UP000076727"/>
    </source>
</evidence>
<protein>
    <submittedName>
        <fullName evidence="2">Uncharacterized protein</fullName>
    </submittedName>
</protein>
<dbReference type="EMBL" id="KV429035">
    <property type="protein sequence ID" value="KZT73800.1"/>
    <property type="molecule type" value="Genomic_DNA"/>
</dbReference>
<gene>
    <name evidence="2" type="ORF">DAEQUDRAFT_354780</name>
</gene>
<dbReference type="Gene3D" id="1.20.1280.50">
    <property type="match status" value="1"/>
</dbReference>
<dbReference type="OrthoDB" id="3341212at2759"/>
<evidence type="ECO:0000256" key="1">
    <source>
        <dbReference type="SAM" id="MobiDB-lite"/>
    </source>
</evidence>
<reference evidence="2 3" key="1">
    <citation type="journal article" date="2016" name="Mol. Biol. Evol.">
        <title>Comparative Genomics of Early-Diverging Mushroom-Forming Fungi Provides Insights into the Origins of Lignocellulose Decay Capabilities.</title>
        <authorList>
            <person name="Nagy L.G."/>
            <person name="Riley R."/>
            <person name="Tritt A."/>
            <person name="Adam C."/>
            <person name="Daum C."/>
            <person name="Floudas D."/>
            <person name="Sun H."/>
            <person name="Yadav J.S."/>
            <person name="Pangilinan J."/>
            <person name="Larsson K.H."/>
            <person name="Matsuura K."/>
            <person name="Barry K."/>
            <person name="Labutti K."/>
            <person name="Kuo R."/>
            <person name="Ohm R.A."/>
            <person name="Bhattacharya S.S."/>
            <person name="Shirouzu T."/>
            <person name="Yoshinaga Y."/>
            <person name="Martin F.M."/>
            <person name="Grigoriev I.V."/>
            <person name="Hibbett D.S."/>
        </authorList>
    </citation>
    <scope>NUCLEOTIDE SEQUENCE [LARGE SCALE GENOMIC DNA]</scope>
    <source>
        <strain evidence="2 3">L-15889</strain>
    </source>
</reference>
<feature type="region of interest" description="Disordered" evidence="1">
    <location>
        <begin position="54"/>
        <end position="92"/>
    </location>
</feature>
<feature type="region of interest" description="Disordered" evidence="1">
    <location>
        <begin position="1"/>
        <end position="23"/>
    </location>
</feature>
<dbReference type="STRING" id="1314783.A0A165TQP8"/>
<proteinExistence type="predicted"/>